<dbReference type="AlphaFoldDB" id="A0A1T1GYC3"/>
<evidence type="ECO:0000256" key="1">
    <source>
        <dbReference type="ARBA" id="ARBA00023125"/>
    </source>
</evidence>
<reference evidence="4 5" key="1">
    <citation type="submission" date="2017-02" db="EMBL/GenBank/DDBJ databases">
        <title>Acinetobacter sp. ANC 4945, whole genome shotgun sequencing project.</title>
        <authorList>
            <person name="Radolfova-Krizova L."/>
            <person name="Al Atrouni A."/>
            <person name="Nemec A."/>
        </authorList>
    </citation>
    <scope>NUCLEOTIDE SEQUENCE [LARGE SCALE GENOMIC DNA]</scope>
    <source>
        <strain evidence="4 5">ANC 4945</strain>
    </source>
</reference>
<feature type="domain" description="HTH tetR-type" evidence="3">
    <location>
        <begin position="8"/>
        <end position="68"/>
    </location>
</feature>
<gene>
    <name evidence="4" type="ORF">B1202_09115</name>
</gene>
<protein>
    <recommendedName>
        <fullName evidence="3">HTH tetR-type domain-containing protein</fullName>
    </recommendedName>
</protein>
<accession>A0A1T1GYC3</accession>
<sequence>MSRADQALETRQKLLDNALLLFSEQGYSKTSIRALARKVGLSDGILYHHFPQGKQQILNVLLTQGVQQALTQLNQFNQDLEHSPLEKVLHTLCELCVQLFSNNKALLKVILRESENMQLSEIHVISQLFQSRQQWLTALLQQRALQHEIRDMDFNIAAQQFMAVNIQYGLTYLLDLHIGCDISKLDERQQLIQQTLMLWRP</sequence>
<evidence type="ECO:0000259" key="3">
    <source>
        <dbReference type="PROSITE" id="PS50977"/>
    </source>
</evidence>
<evidence type="ECO:0000313" key="5">
    <source>
        <dbReference type="Proteomes" id="UP000191160"/>
    </source>
</evidence>
<dbReference type="RefSeq" id="WP_078190285.1">
    <property type="nucleotide sequence ID" value="NZ_JAMCOZ010000003.1"/>
</dbReference>
<dbReference type="InterPro" id="IPR036271">
    <property type="entry name" value="Tet_transcr_reg_TetR-rel_C_sf"/>
</dbReference>
<dbReference type="Proteomes" id="UP000191160">
    <property type="component" value="Unassembled WGS sequence"/>
</dbReference>
<feature type="DNA-binding region" description="H-T-H motif" evidence="2">
    <location>
        <begin position="31"/>
        <end position="50"/>
    </location>
</feature>
<dbReference type="SUPFAM" id="SSF48498">
    <property type="entry name" value="Tetracyclin repressor-like, C-terminal domain"/>
    <property type="match status" value="1"/>
</dbReference>
<evidence type="ECO:0000313" key="4">
    <source>
        <dbReference type="EMBL" id="OOV82608.1"/>
    </source>
</evidence>
<dbReference type="GO" id="GO:0003677">
    <property type="term" value="F:DNA binding"/>
    <property type="evidence" value="ECO:0007669"/>
    <property type="project" value="UniProtKB-UniRule"/>
</dbReference>
<organism evidence="4 5">
    <name type="scientific">Acinetobacter amyesii</name>
    <dbReference type="NCBI Taxonomy" id="2942470"/>
    <lineage>
        <taxon>Bacteria</taxon>
        <taxon>Pseudomonadati</taxon>
        <taxon>Pseudomonadota</taxon>
        <taxon>Gammaproteobacteria</taxon>
        <taxon>Moraxellales</taxon>
        <taxon>Moraxellaceae</taxon>
        <taxon>Acinetobacter</taxon>
    </lineage>
</organism>
<name>A0A1T1GYC3_9GAMM</name>
<keyword evidence="1 2" id="KW-0238">DNA-binding</keyword>
<dbReference type="PANTHER" id="PTHR43479">
    <property type="entry name" value="ACREF/ENVCD OPERON REPRESSOR-RELATED"/>
    <property type="match status" value="1"/>
</dbReference>
<dbReference type="PROSITE" id="PS50977">
    <property type="entry name" value="HTH_TETR_2"/>
    <property type="match status" value="1"/>
</dbReference>
<dbReference type="InterPro" id="IPR009057">
    <property type="entry name" value="Homeodomain-like_sf"/>
</dbReference>
<dbReference type="InterPro" id="IPR050624">
    <property type="entry name" value="HTH-type_Tx_Regulator"/>
</dbReference>
<dbReference type="InterPro" id="IPR001647">
    <property type="entry name" value="HTH_TetR"/>
</dbReference>
<comment type="caution">
    <text evidence="4">The sequence shown here is derived from an EMBL/GenBank/DDBJ whole genome shotgun (WGS) entry which is preliminary data.</text>
</comment>
<evidence type="ECO:0000256" key="2">
    <source>
        <dbReference type="PROSITE-ProRule" id="PRU00335"/>
    </source>
</evidence>
<keyword evidence="5" id="KW-1185">Reference proteome</keyword>
<proteinExistence type="predicted"/>
<dbReference type="PRINTS" id="PR00455">
    <property type="entry name" value="HTHTETR"/>
</dbReference>
<dbReference type="PANTHER" id="PTHR43479:SF11">
    <property type="entry name" value="ACREF_ENVCD OPERON REPRESSOR-RELATED"/>
    <property type="match status" value="1"/>
</dbReference>
<dbReference type="SUPFAM" id="SSF46689">
    <property type="entry name" value="Homeodomain-like"/>
    <property type="match status" value="1"/>
</dbReference>
<dbReference type="EMBL" id="MVKX01000005">
    <property type="protein sequence ID" value="OOV82608.1"/>
    <property type="molecule type" value="Genomic_DNA"/>
</dbReference>
<dbReference type="Pfam" id="PF00440">
    <property type="entry name" value="TetR_N"/>
    <property type="match status" value="1"/>
</dbReference>
<dbReference type="Gene3D" id="1.10.357.10">
    <property type="entry name" value="Tetracycline Repressor, domain 2"/>
    <property type="match status" value="1"/>
</dbReference>